<dbReference type="InterPro" id="IPR006633">
    <property type="entry name" value="Carb-bd_sugar_hydrolysis-dom"/>
</dbReference>
<dbReference type="SMART" id="SM00710">
    <property type="entry name" value="PbH1"/>
    <property type="match status" value="10"/>
</dbReference>
<dbReference type="SMART" id="SM00722">
    <property type="entry name" value="CASH"/>
    <property type="match status" value="2"/>
</dbReference>
<keyword evidence="4" id="KW-0812">Transmembrane</keyword>
<evidence type="ECO:0000256" key="2">
    <source>
        <dbReference type="ARBA" id="ARBA00022737"/>
    </source>
</evidence>
<accession>A0A0F9G3R6</accession>
<gene>
    <name evidence="6" type="ORF">LCGC14_1876340</name>
</gene>
<dbReference type="InterPro" id="IPR011050">
    <property type="entry name" value="Pectin_lyase_fold/virulence"/>
</dbReference>
<dbReference type="PANTHER" id="PTHR22990">
    <property type="entry name" value="F-BOX ONLY PROTEIN"/>
    <property type="match status" value="1"/>
</dbReference>
<dbReference type="InterPro" id="IPR007742">
    <property type="entry name" value="NosD_dom"/>
</dbReference>
<keyword evidence="4" id="KW-0472">Membrane</keyword>
<dbReference type="PANTHER" id="PTHR22990:SF15">
    <property type="entry name" value="F-BOX ONLY PROTEIN 10"/>
    <property type="match status" value="1"/>
</dbReference>
<comment type="pathway">
    <text evidence="1">Protein modification; protein ubiquitination.</text>
</comment>
<feature type="domain" description="Carbohydrate-binding/sugar hydrolysis" evidence="5">
    <location>
        <begin position="148"/>
        <end position="264"/>
    </location>
</feature>
<feature type="non-terminal residue" evidence="6">
    <location>
        <position position="638"/>
    </location>
</feature>
<reference evidence="6" key="1">
    <citation type="journal article" date="2015" name="Nature">
        <title>Complex archaea that bridge the gap between prokaryotes and eukaryotes.</title>
        <authorList>
            <person name="Spang A."/>
            <person name="Saw J.H."/>
            <person name="Jorgensen S.L."/>
            <person name="Zaremba-Niedzwiedzka K."/>
            <person name="Martijn J."/>
            <person name="Lind A.E."/>
            <person name="van Eijk R."/>
            <person name="Schleper C."/>
            <person name="Guy L."/>
            <person name="Ettema T.J."/>
        </authorList>
    </citation>
    <scope>NUCLEOTIDE SEQUENCE</scope>
</reference>
<dbReference type="InterPro" id="IPR022441">
    <property type="entry name" value="Para_beta_helix_rpt-2"/>
</dbReference>
<evidence type="ECO:0000259" key="5">
    <source>
        <dbReference type="SMART" id="SM00722"/>
    </source>
</evidence>
<dbReference type="Pfam" id="PF05048">
    <property type="entry name" value="NosD"/>
    <property type="match status" value="1"/>
</dbReference>
<keyword evidence="3" id="KW-0833">Ubl conjugation pathway</keyword>
<sequence length="638" mass="71587">MLKNNKRKKGILLLLTVLYILIASFFVSGFLIDSNRSFRKGKIEFESKNSKLKSAGTYTNITIDDRPGSPNNWAWAKAQSLVTGSGTLLDPYIIEGHILNMSSGTIGLHITNSTFSYFIIRNNIIQWNQLTNILDMTGIFLSNITKGKIVSNTIYNITKGIHLNNCSNVKIINNTIYDNTLSSNHMREGILVEYSYYLNISKNIVYNISLLGNGMFLNSSFSNEITDNKIYDIENGNGIKLENSNFTKVSENIVYNNEVGITLQESHNNIISRNSVSNNTDNGLVLGQSHNNSILENNINDNTQDGINMVNSNNNPISKNHIKDNILNGIFLSNSNDNIISGNKIQNNDDGINLYVSIYNRIYENSIDANNNRGIFADDFGTGSNYNLAYWNFFTGNVIHAIDATSTNYWNFTYIGNYWDNYTGVDTDHNGIGDTNHTFNGGIDYLPIWDLDLPTINIISPSDNDLVGRTAPSFIVEVTDVYLEDMWYTIDDHVNNILFTNNETFDQTLWETLWDSIAEMSSIYIIFYANDTFGHLGSNNVSVIKSVAPVITIIYPIEDAIFGAIAPNFTVEVVESNLDFMWYSVDGGLTNVIFITNGSISQSIWDDLPEGGVLIRFYANDSLGNLVFEQVHIFKEIP</sequence>
<proteinExistence type="predicted"/>
<dbReference type="InterPro" id="IPR051550">
    <property type="entry name" value="SCF-Subunits/Alg-Epimerases"/>
</dbReference>
<dbReference type="InterPro" id="IPR012334">
    <property type="entry name" value="Pectin_lyas_fold"/>
</dbReference>
<dbReference type="Gene3D" id="2.160.20.10">
    <property type="entry name" value="Single-stranded right-handed beta-helix, Pectin lyase-like"/>
    <property type="match status" value="2"/>
</dbReference>
<dbReference type="Pfam" id="PF13229">
    <property type="entry name" value="Beta_helix"/>
    <property type="match status" value="1"/>
</dbReference>
<organism evidence="6">
    <name type="scientific">marine sediment metagenome</name>
    <dbReference type="NCBI Taxonomy" id="412755"/>
    <lineage>
        <taxon>unclassified sequences</taxon>
        <taxon>metagenomes</taxon>
        <taxon>ecological metagenomes</taxon>
    </lineage>
</organism>
<protein>
    <recommendedName>
        <fullName evidence="5">Carbohydrate-binding/sugar hydrolysis domain-containing protein</fullName>
    </recommendedName>
</protein>
<feature type="domain" description="Carbohydrate-binding/sugar hydrolysis" evidence="5">
    <location>
        <begin position="265"/>
        <end position="387"/>
    </location>
</feature>
<feature type="transmembrane region" description="Helical" evidence="4">
    <location>
        <begin position="12"/>
        <end position="32"/>
    </location>
</feature>
<keyword evidence="4" id="KW-1133">Transmembrane helix</keyword>
<dbReference type="AlphaFoldDB" id="A0A0F9G3R6"/>
<name>A0A0F9G3R6_9ZZZZ</name>
<evidence type="ECO:0000256" key="3">
    <source>
        <dbReference type="ARBA" id="ARBA00022786"/>
    </source>
</evidence>
<evidence type="ECO:0000256" key="1">
    <source>
        <dbReference type="ARBA" id="ARBA00004906"/>
    </source>
</evidence>
<dbReference type="EMBL" id="LAZR01019233">
    <property type="protein sequence ID" value="KKL93273.1"/>
    <property type="molecule type" value="Genomic_DNA"/>
</dbReference>
<comment type="caution">
    <text evidence="6">The sequence shown here is derived from an EMBL/GenBank/DDBJ whole genome shotgun (WGS) entry which is preliminary data.</text>
</comment>
<keyword evidence="2" id="KW-0677">Repeat</keyword>
<dbReference type="InterPro" id="IPR006626">
    <property type="entry name" value="PbH1"/>
</dbReference>
<dbReference type="InterPro" id="IPR039448">
    <property type="entry name" value="Beta_helix"/>
</dbReference>
<dbReference type="NCBIfam" id="TIGR03804">
    <property type="entry name" value="para_beta_helix"/>
    <property type="match status" value="6"/>
</dbReference>
<dbReference type="SUPFAM" id="SSF51126">
    <property type="entry name" value="Pectin lyase-like"/>
    <property type="match status" value="2"/>
</dbReference>
<evidence type="ECO:0000256" key="4">
    <source>
        <dbReference type="SAM" id="Phobius"/>
    </source>
</evidence>
<evidence type="ECO:0000313" key="6">
    <source>
        <dbReference type="EMBL" id="KKL93273.1"/>
    </source>
</evidence>